<proteinExistence type="predicted"/>
<accession>A0A1B8XUQ6</accession>
<dbReference type="EMBL" id="KV461731">
    <property type="protein sequence ID" value="OCA14381.1"/>
    <property type="molecule type" value="Genomic_DNA"/>
</dbReference>
<name>A0A1B8XUQ6_XENTR</name>
<organism evidence="1">
    <name type="scientific">Xenopus tropicalis</name>
    <name type="common">Western clawed frog</name>
    <name type="synonym">Silurana tropicalis</name>
    <dbReference type="NCBI Taxonomy" id="8364"/>
    <lineage>
        <taxon>Eukaryota</taxon>
        <taxon>Metazoa</taxon>
        <taxon>Chordata</taxon>
        <taxon>Craniata</taxon>
        <taxon>Vertebrata</taxon>
        <taxon>Euteleostomi</taxon>
        <taxon>Amphibia</taxon>
        <taxon>Batrachia</taxon>
        <taxon>Anura</taxon>
        <taxon>Pipoidea</taxon>
        <taxon>Pipidae</taxon>
        <taxon>Xenopodinae</taxon>
        <taxon>Xenopus</taxon>
        <taxon>Silurana</taxon>
    </lineage>
</organism>
<evidence type="ECO:0000313" key="1">
    <source>
        <dbReference type="EMBL" id="OCA14381.1"/>
    </source>
</evidence>
<sequence length="50" mass="5564">MTAFKMVLCPFNISLLYLVSTFLCFKGCQCGSRFAILSVKLCVSLNYMGT</sequence>
<reference evidence="1" key="3">
    <citation type="submission" date="2016-05" db="EMBL/GenBank/DDBJ databases">
        <title>WGS assembly of Xenopus tropicalis.</title>
        <authorList>
            <person name="Sessions A."/>
            <person name="Jenkins J."/>
            <person name="Mitros T."/>
            <person name="Lyons J.T."/>
            <person name="Dichmann D.S."/>
            <person name="Robert J."/>
            <person name="Harland R.M."/>
            <person name="Rokhsar D.S."/>
        </authorList>
    </citation>
    <scope>NUCLEOTIDE SEQUENCE</scope>
    <source>
        <strain evidence="1">Nigerian</strain>
    </source>
</reference>
<gene>
    <name evidence="1" type="ORF">XENTR_v90026934mg</name>
</gene>
<dbReference type="AlphaFoldDB" id="A0A1B8XUQ6"/>
<protein>
    <submittedName>
        <fullName evidence="1">Uncharacterized protein</fullName>
    </submittedName>
</protein>
<reference evidence="1" key="2">
    <citation type="journal article" date="2010" name="Science">
        <title>The genome of the Western clawed frog Xenopus tropicalis.</title>
        <authorList>
            <person name="Hellsten U."/>
            <person name="Harland R.M."/>
            <person name="Gilchrist M.J."/>
            <person name="Hendrix D."/>
            <person name="Jurka J."/>
            <person name="Kapitonov V."/>
            <person name="Ovcharenko I."/>
            <person name="Putnam N.H."/>
            <person name="Shu S."/>
            <person name="Taher L."/>
            <person name="Blitz I.L."/>
            <person name="Blumberg B."/>
            <person name="Dichmann D.S."/>
            <person name="Dubchak I."/>
            <person name="Amaya E."/>
            <person name="Detter J.C."/>
            <person name="Fletcher R."/>
            <person name="Gerhard D.S."/>
            <person name="Goodstein D."/>
            <person name="Graves T."/>
            <person name="Grigoriev I.V."/>
            <person name="Grimwood J."/>
            <person name="Kawashima T."/>
            <person name="Lindquist E."/>
            <person name="Lucas S.M."/>
            <person name="Mead P.E."/>
            <person name="Mitros T."/>
            <person name="Ogino H."/>
            <person name="Ohta Y."/>
            <person name="Poliakov A.V."/>
            <person name="Pollet N."/>
            <person name="Robert J."/>
            <person name="Salamov A."/>
            <person name="Sater A.K."/>
            <person name="Schmutz J."/>
            <person name="Terry A."/>
            <person name="Vize P.D."/>
            <person name="Warren W.C."/>
            <person name="Wells D."/>
            <person name="Wills A."/>
            <person name="Wilson R.K."/>
            <person name="Zimmerman L.B."/>
            <person name="Zorn A.M."/>
            <person name="Grainger R."/>
            <person name="Grammer T."/>
            <person name="Khokha M.K."/>
            <person name="Richardson P.M."/>
            <person name="Rokhsar D.S."/>
        </authorList>
    </citation>
    <scope>NUCLEOTIDE SEQUENCE [LARGE SCALE GENOMIC DNA]</scope>
    <source>
        <strain evidence="1">Nigerian</strain>
    </source>
</reference>
<reference evidence="1" key="1">
    <citation type="submission" date="2009-11" db="EMBL/GenBank/DDBJ databases">
        <authorList>
            <consortium name="US DOE Joint Genome Institute (JGI-PGF)"/>
            <person name="Ottilar R."/>
            <person name="Schmutz J."/>
            <person name="Salamov A."/>
            <person name="Cheng J.F."/>
            <person name="Lucas S."/>
            <person name="Pitluck S."/>
            <person name="Gundlach H."/>
            <person name="Guo Y."/>
            <person name="Haberer G."/>
            <person name="Nasrallah J."/>
            <person name="Mayer K.F.X."/>
            <person name="van de Peer Y."/>
            <person name="Weigel D."/>
            <person name="Grigoriev I.V."/>
        </authorList>
    </citation>
    <scope>NUCLEOTIDE SEQUENCE</scope>
    <source>
        <strain evidence="1">Nigerian</strain>
    </source>
</reference>